<sequence>MGFSLFLFGNPDGRRRRGDDNQETKFKLYLKTYLVKGESIQLQKIKKAVIREDLVELTGSTEEAVILGQLIYWIDRMKDAAKYKLEERERFDNHLADSFKHGWIYKKAEELAEEVMLGVSPNTIRKYLGKIVEKNYVKRRNNPRYKWDKTLQYRVNLVKVILDLSNLGYPIDDYKQLLRMEENDTSSKQTVSPNVEKSDSKLNDCAAIPEITTETTPKITTETSSSSEWNEDELNVYDSNQFELISKTYLSGMSTLN</sequence>
<protein>
    <submittedName>
        <fullName evidence="1">Uncharacterized protein</fullName>
    </submittedName>
</protein>
<comment type="caution">
    <text evidence="1">The sequence shown here is derived from an EMBL/GenBank/DDBJ whole genome shotgun (WGS) entry which is preliminary data.</text>
</comment>
<proteinExistence type="predicted"/>
<gene>
    <name evidence="1" type="ORF">FHP05_13320</name>
</gene>
<evidence type="ECO:0000313" key="2">
    <source>
        <dbReference type="Proteomes" id="UP000321574"/>
    </source>
</evidence>
<reference evidence="1 2" key="1">
    <citation type="submission" date="2019-06" db="EMBL/GenBank/DDBJ databases">
        <title>Cerasibacillus sp. nov., isolated from maize field.</title>
        <authorList>
            <person name="Lin S.-Y."/>
            <person name="Tsai C.-F."/>
            <person name="Young C.-C."/>
        </authorList>
    </citation>
    <scope>NUCLEOTIDE SEQUENCE [LARGE SCALE GENOMIC DNA]</scope>
    <source>
        <strain evidence="1 2">CC-CFT480</strain>
    </source>
</reference>
<dbReference type="EMBL" id="VDUW01000012">
    <property type="protein sequence ID" value="TXL61063.1"/>
    <property type="molecule type" value="Genomic_DNA"/>
</dbReference>
<dbReference type="Proteomes" id="UP000321574">
    <property type="component" value="Unassembled WGS sequence"/>
</dbReference>
<organism evidence="1 2">
    <name type="scientific">Cerasibacillus terrae</name>
    <dbReference type="NCBI Taxonomy" id="2498845"/>
    <lineage>
        <taxon>Bacteria</taxon>
        <taxon>Bacillati</taxon>
        <taxon>Bacillota</taxon>
        <taxon>Bacilli</taxon>
        <taxon>Bacillales</taxon>
        <taxon>Bacillaceae</taxon>
        <taxon>Cerasibacillus</taxon>
    </lineage>
</organism>
<accession>A0A5C8NKR2</accession>
<dbReference type="AlphaFoldDB" id="A0A5C8NKR2"/>
<name>A0A5C8NKR2_9BACI</name>
<dbReference type="RefSeq" id="WP_147669134.1">
    <property type="nucleotide sequence ID" value="NZ_VDUW01000012.1"/>
</dbReference>
<dbReference type="OrthoDB" id="1258529at2"/>
<keyword evidence="2" id="KW-1185">Reference proteome</keyword>
<evidence type="ECO:0000313" key="1">
    <source>
        <dbReference type="EMBL" id="TXL61063.1"/>
    </source>
</evidence>